<proteinExistence type="predicted"/>
<dbReference type="AlphaFoldDB" id="A0A2N6SCJ0"/>
<dbReference type="Gene3D" id="3.30.565.10">
    <property type="entry name" value="Histidine kinase-like ATPase, C-terminal domain"/>
    <property type="match status" value="1"/>
</dbReference>
<dbReference type="SMART" id="SM00387">
    <property type="entry name" value="HATPase_c"/>
    <property type="match status" value="1"/>
</dbReference>
<dbReference type="RefSeq" id="WP_102190301.1">
    <property type="nucleotide sequence ID" value="NZ_PNGT01000013.1"/>
</dbReference>
<feature type="domain" description="Histidine kinase" evidence="14">
    <location>
        <begin position="124"/>
        <end position="324"/>
    </location>
</feature>
<dbReference type="GO" id="GO:0005886">
    <property type="term" value="C:plasma membrane"/>
    <property type="evidence" value="ECO:0007669"/>
    <property type="project" value="UniProtKB-SubCell"/>
</dbReference>
<dbReference type="GO" id="GO:0004721">
    <property type="term" value="F:phosphoprotein phosphatase activity"/>
    <property type="evidence" value="ECO:0007669"/>
    <property type="project" value="TreeGrafter"/>
</dbReference>
<keyword evidence="7" id="KW-0547">Nucleotide-binding</keyword>
<dbReference type="EC" id="2.7.13.3" evidence="3"/>
<dbReference type="Proteomes" id="UP000235670">
    <property type="component" value="Unassembled WGS sequence"/>
</dbReference>
<keyword evidence="9" id="KW-0067">ATP-binding</keyword>
<evidence type="ECO:0000256" key="5">
    <source>
        <dbReference type="ARBA" id="ARBA00022679"/>
    </source>
</evidence>
<organism evidence="15 16">
    <name type="scientific">Gemella sanguinis</name>
    <dbReference type="NCBI Taxonomy" id="84135"/>
    <lineage>
        <taxon>Bacteria</taxon>
        <taxon>Bacillati</taxon>
        <taxon>Bacillota</taxon>
        <taxon>Bacilli</taxon>
        <taxon>Bacillales</taxon>
        <taxon>Gemellaceae</taxon>
        <taxon>Gemella</taxon>
    </lineage>
</organism>
<dbReference type="InterPro" id="IPR003594">
    <property type="entry name" value="HATPase_dom"/>
</dbReference>
<name>A0A2N6SCJ0_9BACL</name>
<comment type="catalytic activity">
    <reaction evidence="1">
        <text>ATP + protein L-histidine = ADP + protein N-phospho-L-histidine.</text>
        <dbReference type="EC" id="2.7.13.3"/>
    </reaction>
</comment>
<evidence type="ECO:0000256" key="4">
    <source>
        <dbReference type="ARBA" id="ARBA00022475"/>
    </source>
</evidence>
<evidence type="ECO:0000256" key="12">
    <source>
        <dbReference type="ARBA" id="ARBA00023136"/>
    </source>
</evidence>
<evidence type="ECO:0000256" key="1">
    <source>
        <dbReference type="ARBA" id="ARBA00000085"/>
    </source>
</evidence>
<dbReference type="InterPro" id="IPR050351">
    <property type="entry name" value="BphY/WalK/GraS-like"/>
</dbReference>
<evidence type="ECO:0000256" key="2">
    <source>
        <dbReference type="ARBA" id="ARBA00004651"/>
    </source>
</evidence>
<evidence type="ECO:0000256" key="6">
    <source>
        <dbReference type="ARBA" id="ARBA00022692"/>
    </source>
</evidence>
<dbReference type="EMBL" id="PNGT01000013">
    <property type="protein sequence ID" value="PMC51654.1"/>
    <property type="molecule type" value="Genomic_DNA"/>
</dbReference>
<dbReference type="PROSITE" id="PS50109">
    <property type="entry name" value="HIS_KIN"/>
    <property type="match status" value="1"/>
</dbReference>
<evidence type="ECO:0000313" key="16">
    <source>
        <dbReference type="Proteomes" id="UP000235670"/>
    </source>
</evidence>
<dbReference type="PRINTS" id="PR00344">
    <property type="entry name" value="BCTRLSENSOR"/>
</dbReference>
<feature type="transmembrane region" description="Helical" evidence="13">
    <location>
        <begin position="12"/>
        <end position="32"/>
    </location>
</feature>
<dbReference type="PANTHER" id="PTHR45453">
    <property type="entry name" value="PHOSPHATE REGULON SENSOR PROTEIN PHOR"/>
    <property type="match status" value="1"/>
</dbReference>
<dbReference type="Pfam" id="PF02518">
    <property type="entry name" value="HATPase_c"/>
    <property type="match status" value="1"/>
</dbReference>
<evidence type="ECO:0000256" key="3">
    <source>
        <dbReference type="ARBA" id="ARBA00012438"/>
    </source>
</evidence>
<dbReference type="GO" id="GO:0005524">
    <property type="term" value="F:ATP binding"/>
    <property type="evidence" value="ECO:0007669"/>
    <property type="project" value="UniProtKB-KW"/>
</dbReference>
<dbReference type="PANTHER" id="PTHR45453:SF2">
    <property type="entry name" value="HISTIDINE KINASE"/>
    <property type="match status" value="1"/>
</dbReference>
<dbReference type="GO" id="GO:0000155">
    <property type="term" value="F:phosphorelay sensor kinase activity"/>
    <property type="evidence" value="ECO:0007669"/>
    <property type="project" value="TreeGrafter"/>
</dbReference>
<dbReference type="GO" id="GO:0016036">
    <property type="term" value="P:cellular response to phosphate starvation"/>
    <property type="evidence" value="ECO:0007669"/>
    <property type="project" value="TreeGrafter"/>
</dbReference>
<keyword evidence="12 13" id="KW-0472">Membrane</keyword>
<evidence type="ECO:0000313" key="15">
    <source>
        <dbReference type="EMBL" id="PMC51654.1"/>
    </source>
</evidence>
<comment type="caution">
    <text evidence="15">The sequence shown here is derived from an EMBL/GenBank/DDBJ whole genome shotgun (WGS) entry which is preliminary data.</text>
</comment>
<dbReference type="STRING" id="84135.GCA_001052115_00683"/>
<keyword evidence="8 15" id="KW-0418">Kinase</keyword>
<reference evidence="15 16" key="1">
    <citation type="submission" date="2017-09" db="EMBL/GenBank/DDBJ databases">
        <title>Bacterial strain isolated from the female urinary microbiota.</title>
        <authorList>
            <person name="Thomas-White K."/>
            <person name="Kumar N."/>
            <person name="Forster S."/>
            <person name="Putonti C."/>
            <person name="Lawley T."/>
            <person name="Wolfe A.J."/>
        </authorList>
    </citation>
    <scope>NUCLEOTIDE SEQUENCE [LARGE SCALE GENOMIC DNA]</scope>
    <source>
        <strain evidence="15 16">UMB0186</strain>
    </source>
</reference>
<evidence type="ECO:0000256" key="9">
    <source>
        <dbReference type="ARBA" id="ARBA00022840"/>
    </source>
</evidence>
<keyword evidence="5" id="KW-0808">Transferase</keyword>
<dbReference type="SUPFAM" id="SSF55874">
    <property type="entry name" value="ATPase domain of HSP90 chaperone/DNA topoisomerase II/histidine kinase"/>
    <property type="match status" value="1"/>
</dbReference>
<comment type="subcellular location">
    <subcellularLocation>
        <location evidence="2">Cell membrane</location>
        <topology evidence="2">Multi-pass membrane protein</topology>
    </subcellularLocation>
</comment>
<accession>A0A2N6SCJ0</accession>
<evidence type="ECO:0000256" key="10">
    <source>
        <dbReference type="ARBA" id="ARBA00022989"/>
    </source>
</evidence>
<evidence type="ECO:0000256" key="7">
    <source>
        <dbReference type="ARBA" id="ARBA00022741"/>
    </source>
</evidence>
<dbReference type="InterPro" id="IPR005467">
    <property type="entry name" value="His_kinase_dom"/>
</dbReference>
<keyword evidence="6 13" id="KW-0812">Transmembrane</keyword>
<sequence>MDIIKSYIKKNLKIYLLLIVFIFIFVLIFYLYNLPFEALFYSGSLCFVAALITSIIDFNNYRKSYIYLKHLESNILNSMEDLPKSLDIRVEYYQKIIERLHNEVEKLKIEDNKKMEGLVDYYSMWIHQIKTPIAAINFLLDNEEIDVKAFRQELFKIERYVEMVLTYIRLGSETSDYVITSINLDEVVRENIKKYATLFINKKIKLNYVSHETYVISDKKWLGFAFEQLLSNAIKYTKSGGEISINISESKLVIEDNGIGIYEEDLPRIFEQSFTGLNGRYEKKSSGLGLYLCKKTLDKLQHKIEITSEINKGTKVEVTFPVKDTLRD</sequence>
<keyword evidence="10 13" id="KW-1133">Transmembrane helix</keyword>
<gene>
    <name evidence="15" type="ORF">CJ218_08725</name>
</gene>
<keyword evidence="4" id="KW-1003">Cell membrane</keyword>
<dbReference type="InterPro" id="IPR036890">
    <property type="entry name" value="HATPase_C_sf"/>
</dbReference>
<evidence type="ECO:0000256" key="8">
    <source>
        <dbReference type="ARBA" id="ARBA00022777"/>
    </source>
</evidence>
<evidence type="ECO:0000256" key="11">
    <source>
        <dbReference type="ARBA" id="ARBA00023012"/>
    </source>
</evidence>
<evidence type="ECO:0000259" key="14">
    <source>
        <dbReference type="PROSITE" id="PS50109"/>
    </source>
</evidence>
<keyword evidence="11" id="KW-0902">Two-component regulatory system</keyword>
<evidence type="ECO:0000256" key="13">
    <source>
        <dbReference type="SAM" id="Phobius"/>
    </source>
</evidence>
<feature type="transmembrane region" description="Helical" evidence="13">
    <location>
        <begin position="38"/>
        <end position="59"/>
    </location>
</feature>
<dbReference type="OrthoDB" id="9780487at2"/>
<protein>
    <recommendedName>
        <fullName evidence="3">histidine kinase</fullName>
        <ecNumber evidence="3">2.7.13.3</ecNumber>
    </recommendedName>
</protein>
<dbReference type="InterPro" id="IPR004358">
    <property type="entry name" value="Sig_transdc_His_kin-like_C"/>
</dbReference>